<dbReference type="Pfam" id="PF00756">
    <property type="entry name" value="Esterase"/>
    <property type="match status" value="1"/>
</dbReference>
<dbReference type="InterPro" id="IPR000801">
    <property type="entry name" value="Esterase-like"/>
</dbReference>
<dbReference type="PANTHER" id="PTHR48098">
    <property type="entry name" value="ENTEROCHELIN ESTERASE-RELATED"/>
    <property type="match status" value="1"/>
</dbReference>
<dbReference type="RefSeq" id="WP_189541947.1">
    <property type="nucleotide sequence ID" value="NZ_BMZD01000006.1"/>
</dbReference>
<dbReference type="InterPro" id="IPR029058">
    <property type="entry name" value="AB_hydrolase_fold"/>
</dbReference>
<reference evidence="1" key="2">
    <citation type="submission" date="2020-09" db="EMBL/GenBank/DDBJ databases">
        <authorList>
            <person name="Sun Q."/>
            <person name="Kim S."/>
        </authorList>
    </citation>
    <scope>NUCLEOTIDE SEQUENCE</scope>
    <source>
        <strain evidence="1">KCTC 32422</strain>
    </source>
</reference>
<evidence type="ECO:0000313" key="1">
    <source>
        <dbReference type="EMBL" id="GHA02695.1"/>
    </source>
</evidence>
<reference evidence="1" key="1">
    <citation type="journal article" date="2014" name="Int. J. Syst. Evol. Microbiol.">
        <title>Complete genome sequence of Corynebacterium casei LMG S-19264T (=DSM 44701T), isolated from a smear-ripened cheese.</title>
        <authorList>
            <consortium name="US DOE Joint Genome Institute (JGI-PGF)"/>
            <person name="Walter F."/>
            <person name="Albersmeier A."/>
            <person name="Kalinowski J."/>
            <person name="Ruckert C."/>
        </authorList>
    </citation>
    <scope>NUCLEOTIDE SEQUENCE</scope>
    <source>
        <strain evidence="1">KCTC 32422</strain>
    </source>
</reference>
<organism evidence="1 2">
    <name type="scientific">Novosphingobium arvoryzae</name>
    <dbReference type="NCBI Taxonomy" id="1256514"/>
    <lineage>
        <taxon>Bacteria</taxon>
        <taxon>Pseudomonadati</taxon>
        <taxon>Pseudomonadota</taxon>
        <taxon>Alphaproteobacteria</taxon>
        <taxon>Sphingomonadales</taxon>
        <taxon>Sphingomonadaceae</taxon>
        <taxon>Novosphingobium</taxon>
    </lineage>
</organism>
<keyword evidence="2" id="KW-1185">Reference proteome</keyword>
<evidence type="ECO:0000313" key="2">
    <source>
        <dbReference type="Proteomes" id="UP000634139"/>
    </source>
</evidence>
<accession>A0A918RMA7</accession>
<dbReference type="Proteomes" id="UP000634139">
    <property type="component" value="Unassembled WGS sequence"/>
</dbReference>
<dbReference type="EMBL" id="BMZD01000006">
    <property type="protein sequence ID" value="GHA02695.1"/>
    <property type="molecule type" value="Genomic_DNA"/>
</dbReference>
<dbReference type="PANTHER" id="PTHR48098:SF6">
    <property type="entry name" value="FERRI-BACILLIBACTIN ESTERASE BESA"/>
    <property type="match status" value="1"/>
</dbReference>
<dbReference type="Gene3D" id="3.40.50.1820">
    <property type="entry name" value="alpha/beta hydrolase"/>
    <property type="match status" value="1"/>
</dbReference>
<comment type="caution">
    <text evidence="1">The sequence shown here is derived from an EMBL/GenBank/DDBJ whole genome shotgun (WGS) entry which is preliminary data.</text>
</comment>
<dbReference type="SUPFAM" id="SSF53474">
    <property type="entry name" value="alpha/beta-Hydrolases"/>
    <property type="match status" value="1"/>
</dbReference>
<name>A0A918RMA7_9SPHN</name>
<gene>
    <name evidence="1" type="ORF">GCM10011617_24370</name>
</gene>
<dbReference type="InterPro" id="IPR050583">
    <property type="entry name" value="Mycobacterial_A85_antigen"/>
</dbReference>
<dbReference type="AlphaFoldDB" id="A0A918RMA7"/>
<proteinExistence type="predicted"/>
<sequence length="305" mass="33808">MIRRLALGLLGLLAVWLAVPAVANAGRLLEYERIAATGLPDQRLTIWLPPGYDRGQRRYPVLYMHDGHNLFDPAKSNFNKVWAADKAMLAAMRTGRVEPHIIVGIWAPGADRFRQYLPRSIHTPATGSLRAAMDAMTGGPVVSDAYLDWIAGPLKQWVDASFRTRPGRNDTAIVGSSMGGLMSCYAFLERPAVFGRAGCISSHWPAADPRAVGEANPDLIARWDQWFAARLGQPDGRRLWLDHGTATLDAFYAPYQTAIDARIAASGWQRGKDWESRVYPGAEHEENAWAARLPEVLGWLLRKPD</sequence>
<protein>
    <submittedName>
        <fullName evidence="1">Esterase</fullName>
    </submittedName>
</protein>